<proteinExistence type="predicted"/>
<keyword evidence="2" id="KW-0489">Methyltransferase</keyword>
<dbReference type="SUPFAM" id="SSF53335">
    <property type="entry name" value="S-adenosyl-L-methionine-dependent methyltransferases"/>
    <property type="match status" value="1"/>
</dbReference>
<sequence>MKTELDVRTYNRDAWNGEVGRGNKWTLPVSPEVIAAARKGDWSVVLTPTKPVPREWFGDLKGKDVLGLASAGGQQCPVFAAAGANVTVFDLSSAQLGQDRKVAEREGLAMKFVEGDMRDLSAFADASFDLIFHPCSNCFAPEILPVWREAFRVLRPGGVLLSGICDPVRYLFDPVEEEKGVMRLKYTMPYSDFTSLTDEERRRYSDKNEPMCVGHSLEDQLGGQMAAGFVLTHLFEDKYEGNSDLLSTFMATFMATRALKPVSRS</sequence>
<dbReference type="AlphaFoldDB" id="A0A3A8QPB8"/>
<dbReference type="CDD" id="cd02440">
    <property type="entry name" value="AdoMet_MTases"/>
    <property type="match status" value="1"/>
</dbReference>
<dbReference type="InterPro" id="IPR029063">
    <property type="entry name" value="SAM-dependent_MTases_sf"/>
</dbReference>
<evidence type="ECO:0000259" key="1">
    <source>
        <dbReference type="Pfam" id="PF08241"/>
    </source>
</evidence>
<dbReference type="RefSeq" id="WP_121769970.1">
    <property type="nucleotide sequence ID" value="NZ_RAWM01000031.1"/>
</dbReference>
<dbReference type="Gene3D" id="3.40.50.150">
    <property type="entry name" value="Vaccinia Virus protein VP39"/>
    <property type="match status" value="1"/>
</dbReference>
<dbReference type="Proteomes" id="UP000282656">
    <property type="component" value="Unassembled WGS sequence"/>
</dbReference>
<evidence type="ECO:0000313" key="3">
    <source>
        <dbReference type="Proteomes" id="UP000282656"/>
    </source>
</evidence>
<reference evidence="3" key="1">
    <citation type="submission" date="2018-09" db="EMBL/GenBank/DDBJ databases">
        <authorList>
            <person name="Livingstone P.G."/>
            <person name="Whitworth D.E."/>
        </authorList>
    </citation>
    <scope>NUCLEOTIDE SEQUENCE [LARGE SCALE GENOMIC DNA]</scope>
    <source>
        <strain evidence="3">AB047A</strain>
    </source>
</reference>
<keyword evidence="3" id="KW-1185">Reference proteome</keyword>
<dbReference type="InterPro" id="IPR013216">
    <property type="entry name" value="Methyltransf_11"/>
</dbReference>
<dbReference type="EMBL" id="RAWM01000031">
    <property type="protein sequence ID" value="RKH69658.1"/>
    <property type="molecule type" value="Genomic_DNA"/>
</dbReference>
<organism evidence="2 3">
    <name type="scientific">Corallococcus interemptor</name>
    <dbReference type="NCBI Taxonomy" id="2316720"/>
    <lineage>
        <taxon>Bacteria</taxon>
        <taxon>Pseudomonadati</taxon>
        <taxon>Myxococcota</taxon>
        <taxon>Myxococcia</taxon>
        <taxon>Myxococcales</taxon>
        <taxon>Cystobacterineae</taxon>
        <taxon>Myxococcaceae</taxon>
        <taxon>Corallococcus</taxon>
    </lineage>
</organism>
<dbReference type="OrthoDB" id="9765084at2"/>
<accession>A0A3A8QPB8</accession>
<name>A0A3A8QPB8_9BACT</name>
<protein>
    <submittedName>
        <fullName evidence="2">Class I SAM-dependent methyltransferase</fullName>
    </submittedName>
</protein>
<dbReference type="Pfam" id="PF08241">
    <property type="entry name" value="Methyltransf_11"/>
    <property type="match status" value="1"/>
</dbReference>
<feature type="domain" description="Methyltransferase type 11" evidence="1">
    <location>
        <begin position="68"/>
        <end position="161"/>
    </location>
</feature>
<dbReference type="GO" id="GO:0032259">
    <property type="term" value="P:methylation"/>
    <property type="evidence" value="ECO:0007669"/>
    <property type="project" value="UniProtKB-KW"/>
</dbReference>
<comment type="caution">
    <text evidence="2">The sequence shown here is derived from an EMBL/GenBank/DDBJ whole genome shotgun (WGS) entry which is preliminary data.</text>
</comment>
<keyword evidence="2" id="KW-0808">Transferase</keyword>
<dbReference type="GO" id="GO:0008757">
    <property type="term" value="F:S-adenosylmethionine-dependent methyltransferase activity"/>
    <property type="evidence" value="ECO:0007669"/>
    <property type="project" value="InterPro"/>
</dbReference>
<evidence type="ECO:0000313" key="2">
    <source>
        <dbReference type="EMBL" id="RKH69658.1"/>
    </source>
</evidence>
<gene>
    <name evidence="2" type="ORF">D7X96_14465</name>
</gene>